<reference evidence="15" key="2">
    <citation type="submission" date="2021-04" db="EMBL/GenBank/DDBJ databases">
        <authorList>
            <person name="Gilroy R."/>
        </authorList>
    </citation>
    <scope>NUCLEOTIDE SEQUENCE</scope>
    <source>
        <strain evidence="15">B5-657</strain>
    </source>
</reference>
<organism evidence="15 16">
    <name type="scientific">Candidatus Cellulosilyticum pullistercoris</name>
    <dbReference type="NCBI Taxonomy" id="2838521"/>
    <lineage>
        <taxon>Bacteria</taxon>
        <taxon>Bacillati</taxon>
        <taxon>Bacillota</taxon>
        <taxon>Clostridia</taxon>
        <taxon>Lachnospirales</taxon>
        <taxon>Cellulosilyticaceae</taxon>
        <taxon>Cellulosilyticum</taxon>
    </lineage>
</organism>
<dbReference type="Gene3D" id="3.30.450.20">
    <property type="entry name" value="PAS domain"/>
    <property type="match status" value="2"/>
</dbReference>
<keyword evidence="2" id="KW-1003">Cell membrane</keyword>
<accession>A0A9E2KDV5</accession>
<dbReference type="GO" id="GO:0005886">
    <property type="term" value="C:plasma membrane"/>
    <property type="evidence" value="ECO:0007669"/>
    <property type="project" value="UniProtKB-SubCell"/>
</dbReference>
<evidence type="ECO:0000256" key="12">
    <source>
        <dbReference type="SAM" id="Phobius"/>
    </source>
</evidence>
<dbReference type="InterPro" id="IPR029151">
    <property type="entry name" value="Sensor-like_sf"/>
</dbReference>
<evidence type="ECO:0000256" key="1">
    <source>
        <dbReference type="ARBA" id="ARBA00004651"/>
    </source>
</evidence>
<evidence type="ECO:0000259" key="13">
    <source>
        <dbReference type="Pfam" id="PF14689"/>
    </source>
</evidence>
<feature type="domain" description="SpoOB alpha-helical" evidence="13">
    <location>
        <begin position="326"/>
        <end position="367"/>
    </location>
</feature>
<evidence type="ECO:0000313" key="15">
    <source>
        <dbReference type="EMBL" id="MBU3804611.1"/>
    </source>
</evidence>
<keyword evidence="6" id="KW-0547">Nucleotide-binding</keyword>
<comment type="subcellular location">
    <subcellularLocation>
        <location evidence="1">Cell membrane</location>
        <topology evidence="1">Multi-pass membrane protein</topology>
    </subcellularLocation>
</comment>
<dbReference type="Proteomes" id="UP000824229">
    <property type="component" value="Unassembled WGS sequence"/>
</dbReference>
<protein>
    <submittedName>
        <fullName evidence="15">Spo0B domain-containing protein</fullName>
    </submittedName>
</protein>
<proteinExistence type="predicted"/>
<keyword evidence="9 12" id="KW-1133">Transmembrane helix</keyword>
<evidence type="ECO:0000256" key="3">
    <source>
        <dbReference type="ARBA" id="ARBA00022553"/>
    </source>
</evidence>
<evidence type="ECO:0000256" key="10">
    <source>
        <dbReference type="ARBA" id="ARBA00023012"/>
    </source>
</evidence>
<keyword evidence="7" id="KW-0418">Kinase</keyword>
<dbReference type="InterPro" id="IPR033463">
    <property type="entry name" value="sCache_3"/>
</dbReference>
<evidence type="ECO:0000256" key="9">
    <source>
        <dbReference type="ARBA" id="ARBA00022989"/>
    </source>
</evidence>
<feature type="non-terminal residue" evidence="15">
    <location>
        <position position="395"/>
    </location>
</feature>
<gene>
    <name evidence="15" type="ORF">H9872_07635</name>
</gene>
<reference evidence="15" key="1">
    <citation type="journal article" date="2021" name="PeerJ">
        <title>Extensive microbial diversity within the chicken gut microbiome revealed by metagenomics and culture.</title>
        <authorList>
            <person name="Gilroy R."/>
            <person name="Ravi A."/>
            <person name="Getino M."/>
            <person name="Pursley I."/>
            <person name="Horton D.L."/>
            <person name="Alikhan N.F."/>
            <person name="Baker D."/>
            <person name="Gharbi K."/>
            <person name="Hall N."/>
            <person name="Watson M."/>
            <person name="Adriaenssens E.M."/>
            <person name="Foster-Nyarko E."/>
            <person name="Jarju S."/>
            <person name="Secka A."/>
            <person name="Antonio M."/>
            <person name="Oren A."/>
            <person name="Chaudhuri R.R."/>
            <person name="La Ragione R."/>
            <person name="Hildebrand F."/>
            <person name="Pallen M.J."/>
        </authorList>
    </citation>
    <scope>NUCLEOTIDE SEQUENCE</scope>
    <source>
        <strain evidence="15">B5-657</strain>
    </source>
</reference>
<evidence type="ECO:0000256" key="7">
    <source>
        <dbReference type="ARBA" id="ARBA00022777"/>
    </source>
</evidence>
<evidence type="ECO:0000256" key="5">
    <source>
        <dbReference type="ARBA" id="ARBA00022692"/>
    </source>
</evidence>
<name>A0A9E2KDV5_9FIRM</name>
<evidence type="ECO:0000256" key="2">
    <source>
        <dbReference type="ARBA" id="ARBA00022475"/>
    </source>
</evidence>
<dbReference type="SUPFAM" id="SSF55890">
    <property type="entry name" value="Sporulation response regulatory protein Spo0B"/>
    <property type="match status" value="1"/>
</dbReference>
<feature type="transmembrane region" description="Helical" evidence="12">
    <location>
        <begin position="185"/>
        <end position="205"/>
    </location>
</feature>
<sequence length="395" mass="45540">MKETARKKMNPPKKRWNLRMKYIVFAMTLALVPLLISYGIFIKDKIEDHQNYIKQSLREVSDQIAASDMIQDKLASGSNDGSIQTYVKDLLDFLDNVDIIVIADQKGEKYSHLDTSQIGQIFEGEDKVPVLEEGSSYYSVKEGSQGVTLRYFRPILKEDLQVGFVMVGKYQSQIIALKGNILKQYTLLLGGVLLITLLLSTYFAYRFKKIILDMEPEEIAALYLQKDCLLNSVQEGIILLDRNHEIQEANDRAKEWLEEVSNEVLLKPLLKFLEARQAIRMQEFILGEKKVLITLRPLLKDKLYLGAVITLMDKEEVHEVAKEMLGIEEKNKNLRATVHEFKNNLHVLLGLLQLEEYEEAKQYILEIQQTKIHRIKQFANIKDGYLKAMLTSRAI</sequence>
<keyword evidence="3" id="KW-0597">Phosphoprotein</keyword>
<dbReference type="Pfam" id="PF17203">
    <property type="entry name" value="sCache_3_2"/>
    <property type="match status" value="1"/>
</dbReference>
<dbReference type="Gene3D" id="1.10.287.130">
    <property type="match status" value="1"/>
</dbReference>
<keyword evidence="5 12" id="KW-0812">Transmembrane</keyword>
<dbReference type="InterPro" id="IPR016120">
    <property type="entry name" value="Sig_transdc_His_kin_SpoOB"/>
</dbReference>
<feature type="domain" description="Single cache" evidence="14">
    <location>
        <begin position="55"/>
        <end position="174"/>
    </location>
</feature>
<comment type="caution">
    <text evidence="15">The sequence shown here is derived from an EMBL/GenBank/DDBJ whole genome shotgun (WGS) entry which is preliminary data.</text>
</comment>
<dbReference type="Pfam" id="PF14689">
    <property type="entry name" value="SPOB_a"/>
    <property type="match status" value="1"/>
</dbReference>
<keyword evidence="10" id="KW-0902">Two-component regulatory system</keyword>
<keyword evidence="8" id="KW-0067">ATP-binding</keyword>
<evidence type="ECO:0000259" key="14">
    <source>
        <dbReference type="Pfam" id="PF17203"/>
    </source>
</evidence>
<dbReference type="GO" id="GO:0000155">
    <property type="term" value="F:phosphorelay sensor kinase activity"/>
    <property type="evidence" value="ECO:0007669"/>
    <property type="project" value="InterPro"/>
</dbReference>
<dbReference type="GO" id="GO:0005524">
    <property type="term" value="F:ATP binding"/>
    <property type="evidence" value="ECO:0007669"/>
    <property type="project" value="UniProtKB-KW"/>
</dbReference>
<keyword evidence="11 12" id="KW-0472">Membrane</keyword>
<dbReference type="EMBL" id="JAHLFQ010000175">
    <property type="protein sequence ID" value="MBU3804611.1"/>
    <property type="molecule type" value="Genomic_DNA"/>
</dbReference>
<dbReference type="InterPro" id="IPR039506">
    <property type="entry name" value="SPOB_a"/>
</dbReference>
<evidence type="ECO:0000256" key="8">
    <source>
        <dbReference type="ARBA" id="ARBA00022840"/>
    </source>
</evidence>
<feature type="transmembrane region" description="Helical" evidence="12">
    <location>
        <begin position="21"/>
        <end position="41"/>
    </location>
</feature>
<evidence type="ECO:0000256" key="6">
    <source>
        <dbReference type="ARBA" id="ARBA00022741"/>
    </source>
</evidence>
<dbReference type="AlphaFoldDB" id="A0A9E2KDV5"/>
<evidence type="ECO:0000256" key="4">
    <source>
        <dbReference type="ARBA" id="ARBA00022679"/>
    </source>
</evidence>
<dbReference type="SUPFAM" id="SSF103190">
    <property type="entry name" value="Sensory domain-like"/>
    <property type="match status" value="1"/>
</dbReference>
<evidence type="ECO:0000256" key="11">
    <source>
        <dbReference type="ARBA" id="ARBA00023136"/>
    </source>
</evidence>
<evidence type="ECO:0000313" key="16">
    <source>
        <dbReference type="Proteomes" id="UP000824229"/>
    </source>
</evidence>
<keyword evidence="4" id="KW-0808">Transferase</keyword>